<comment type="caution">
    <text evidence="11">The sequence shown here is derived from an EMBL/GenBank/DDBJ whole genome shotgun (WGS) entry which is preliminary data.</text>
</comment>
<keyword evidence="12" id="KW-1185">Reference proteome</keyword>
<dbReference type="Proteomes" id="UP000649289">
    <property type="component" value="Unassembled WGS sequence"/>
</dbReference>
<dbReference type="SMART" id="SM00382">
    <property type="entry name" value="AAA"/>
    <property type="match status" value="1"/>
</dbReference>
<dbReference type="PANTHER" id="PTHR42771:SF2">
    <property type="entry name" value="IRON(3+)-HYDROXAMATE IMPORT ATP-BINDING PROTEIN FHUC"/>
    <property type="match status" value="1"/>
</dbReference>
<dbReference type="InterPro" id="IPR003593">
    <property type="entry name" value="AAA+_ATPase"/>
</dbReference>
<evidence type="ECO:0000256" key="9">
    <source>
        <dbReference type="ARBA" id="ARBA00023136"/>
    </source>
</evidence>
<keyword evidence="6 11" id="KW-0067">ATP-binding</keyword>
<evidence type="ECO:0000256" key="1">
    <source>
        <dbReference type="ARBA" id="ARBA00004202"/>
    </source>
</evidence>
<evidence type="ECO:0000256" key="2">
    <source>
        <dbReference type="ARBA" id="ARBA00022448"/>
    </source>
</evidence>
<evidence type="ECO:0000256" key="3">
    <source>
        <dbReference type="ARBA" id="ARBA00022475"/>
    </source>
</evidence>
<dbReference type="EMBL" id="JACXYY010000003">
    <property type="protein sequence ID" value="MBD3914842.1"/>
    <property type="molecule type" value="Genomic_DNA"/>
</dbReference>
<dbReference type="InterPro" id="IPR003439">
    <property type="entry name" value="ABC_transporter-like_ATP-bd"/>
</dbReference>
<keyword evidence="8" id="KW-0406">Ion transport</keyword>
<evidence type="ECO:0000256" key="7">
    <source>
        <dbReference type="ARBA" id="ARBA00023004"/>
    </source>
</evidence>
<evidence type="ECO:0000256" key="4">
    <source>
        <dbReference type="ARBA" id="ARBA00022496"/>
    </source>
</evidence>
<keyword evidence="2" id="KW-0813">Transport</keyword>
<dbReference type="RefSeq" id="WP_191199138.1">
    <property type="nucleotide sequence ID" value="NZ_BAAAPA010000004.1"/>
</dbReference>
<evidence type="ECO:0000256" key="8">
    <source>
        <dbReference type="ARBA" id="ARBA00023065"/>
    </source>
</evidence>
<evidence type="ECO:0000256" key="6">
    <source>
        <dbReference type="ARBA" id="ARBA00022840"/>
    </source>
</evidence>
<dbReference type="CDD" id="cd03214">
    <property type="entry name" value="ABC_Iron-Siderophores_B12_Hemin"/>
    <property type="match status" value="1"/>
</dbReference>
<evidence type="ECO:0000256" key="5">
    <source>
        <dbReference type="ARBA" id="ARBA00022741"/>
    </source>
</evidence>
<dbReference type="InterPro" id="IPR051535">
    <property type="entry name" value="Siderophore_ABC-ATPase"/>
</dbReference>
<sequence>MKVPTEPVLRARALGVGYRDRQVIHALDLRIEPGSVTALVGPNGSGKSTLLHALARVLTPTDGVVELDGTPITSQRSVAVARRLALLPQSALAPPGATVTEVVDQGRYPRTGALGMLRRGPDDAVREALGLTGLEDLARTPVAQLSGGQRQRVWIAMALAQQTDLLLLDEPTTYLDVRHQLDLMELVVRLRDEQGKTIVMVLHDLNQAARHADRIVALRDGRILADGPPAEVLTPRVLHEVFDIDALVLTDPVTSRPMFVAR</sequence>
<accession>A0ABR8MJC0</accession>
<dbReference type="Pfam" id="PF00005">
    <property type="entry name" value="ABC_tran"/>
    <property type="match status" value="1"/>
</dbReference>
<evidence type="ECO:0000259" key="10">
    <source>
        <dbReference type="PROSITE" id="PS50893"/>
    </source>
</evidence>
<reference evidence="11 12" key="1">
    <citation type="submission" date="2020-09" db="EMBL/GenBank/DDBJ databases">
        <title>novel species in genus Nocardioides.</title>
        <authorList>
            <person name="Zhang G."/>
        </authorList>
    </citation>
    <scope>NUCLEOTIDE SEQUENCE [LARGE SCALE GENOMIC DNA]</scope>
    <source>
        <strain evidence="11 12">19197</strain>
    </source>
</reference>
<evidence type="ECO:0000313" key="12">
    <source>
        <dbReference type="Proteomes" id="UP000649289"/>
    </source>
</evidence>
<keyword evidence="7" id="KW-0408">Iron</keyword>
<keyword evidence="5" id="KW-0547">Nucleotide-binding</keyword>
<comment type="subcellular location">
    <subcellularLocation>
        <location evidence="1">Cell membrane</location>
        <topology evidence="1">Peripheral membrane protein</topology>
    </subcellularLocation>
</comment>
<dbReference type="GO" id="GO:0005524">
    <property type="term" value="F:ATP binding"/>
    <property type="evidence" value="ECO:0007669"/>
    <property type="project" value="UniProtKB-KW"/>
</dbReference>
<protein>
    <submittedName>
        <fullName evidence="11">ABC transporter ATP-binding protein</fullName>
    </submittedName>
</protein>
<keyword evidence="3" id="KW-1003">Cell membrane</keyword>
<proteinExistence type="predicted"/>
<evidence type="ECO:0000313" key="11">
    <source>
        <dbReference type="EMBL" id="MBD3914842.1"/>
    </source>
</evidence>
<keyword evidence="4" id="KW-0410">Iron transport</keyword>
<dbReference type="PANTHER" id="PTHR42771">
    <property type="entry name" value="IRON(3+)-HYDROXAMATE IMPORT ATP-BINDING PROTEIN FHUC"/>
    <property type="match status" value="1"/>
</dbReference>
<dbReference type="InterPro" id="IPR017871">
    <property type="entry name" value="ABC_transporter-like_CS"/>
</dbReference>
<dbReference type="SUPFAM" id="SSF52540">
    <property type="entry name" value="P-loop containing nucleoside triphosphate hydrolases"/>
    <property type="match status" value="1"/>
</dbReference>
<dbReference type="InterPro" id="IPR027417">
    <property type="entry name" value="P-loop_NTPase"/>
</dbReference>
<organism evidence="11 12">
    <name type="scientific">Nocardioides hwasunensis</name>
    <dbReference type="NCBI Taxonomy" id="397258"/>
    <lineage>
        <taxon>Bacteria</taxon>
        <taxon>Bacillati</taxon>
        <taxon>Actinomycetota</taxon>
        <taxon>Actinomycetes</taxon>
        <taxon>Propionibacteriales</taxon>
        <taxon>Nocardioidaceae</taxon>
        <taxon>Nocardioides</taxon>
    </lineage>
</organism>
<feature type="domain" description="ABC transporter" evidence="10">
    <location>
        <begin position="3"/>
        <end position="245"/>
    </location>
</feature>
<gene>
    <name evidence="11" type="ORF">IEZ25_09470</name>
</gene>
<dbReference type="Gene3D" id="3.40.50.300">
    <property type="entry name" value="P-loop containing nucleotide triphosphate hydrolases"/>
    <property type="match status" value="1"/>
</dbReference>
<keyword evidence="9" id="KW-0472">Membrane</keyword>
<dbReference type="PROSITE" id="PS00211">
    <property type="entry name" value="ABC_TRANSPORTER_1"/>
    <property type="match status" value="1"/>
</dbReference>
<name>A0ABR8MJC0_9ACTN</name>
<dbReference type="PROSITE" id="PS50893">
    <property type="entry name" value="ABC_TRANSPORTER_2"/>
    <property type="match status" value="1"/>
</dbReference>